<dbReference type="EMBL" id="JBCGBO010000005">
    <property type="protein sequence ID" value="KAK9201182.1"/>
    <property type="molecule type" value="Genomic_DNA"/>
</dbReference>
<accession>A0AAP0MAU6</accession>
<comment type="caution">
    <text evidence="1">The sequence shown here is derived from an EMBL/GenBank/DDBJ whole genome shotgun (WGS) entry which is preliminary data.</text>
</comment>
<reference evidence="1 2" key="1">
    <citation type="submission" date="2024-05" db="EMBL/GenBank/DDBJ databases">
        <title>Haplotype-resolved chromosome-level genome assembly of Huyou (Citrus changshanensis).</title>
        <authorList>
            <person name="Miao C."/>
            <person name="Chen W."/>
            <person name="Wu Y."/>
            <person name="Wang L."/>
            <person name="Zhao S."/>
            <person name="Grierson D."/>
            <person name="Xu C."/>
            <person name="Chen K."/>
        </authorList>
    </citation>
    <scope>NUCLEOTIDE SEQUENCE [LARGE SCALE GENOMIC DNA]</scope>
    <source>
        <strain evidence="1">01-14</strain>
        <tissue evidence="1">Leaf</tissue>
    </source>
</reference>
<protein>
    <submittedName>
        <fullName evidence="1">Uncharacterized protein</fullName>
    </submittedName>
</protein>
<evidence type="ECO:0000313" key="2">
    <source>
        <dbReference type="Proteomes" id="UP001428341"/>
    </source>
</evidence>
<dbReference type="Proteomes" id="UP001428341">
    <property type="component" value="Unassembled WGS sequence"/>
</dbReference>
<gene>
    <name evidence="1" type="ORF">WN944_016383</name>
</gene>
<name>A0AAP0MAU6_9ROSI</name>
<evidence type="ECO:0000313" key="1">
    <source>
        <dbReference type="EMBL" id="KAK9201182.1"/>
    </source>
</evidence>
<keyword evidence="2" id="KW-1185">Reference proteome</keyword>
<proteinExistence type="predicted"/>
<organism evidence="1 2">
    <name type="scientific">Citrus x changshan-huyou</name>
    <dbReference type="NCBI Taxonomy" id="2935761"/>
    <lineage>
        <taxon>Eukaryota</taxon>
        <taxon>Viridiplantae</taxon>
        <taxon>Streptophyta</taxon>
        <taxon>Embryophyta</taxon>
        <taxon>Tracheophyta</taxon>
        <taxon>Spermatophyta</taxon>
        <taxon>Magnoliopsida</taxon>
        <taxon>eudicotyledons</taxon>
        <taxon>Gunneridae</taxon>
        <taxon>Pentapetalae</taxon>
        <taxon>rosids</taxon>
        <taxon>malvids</taxon>
        <taxon>Sapindales</taxon>
        <taxon>Rutaceae</taxon>
        <taxon>Aurantioideae</taxon>
        <taxon>Citrus</taxon>
    </lineage>
</organism>
<sequence length="117" mass="13514">MANPLRVLPIAISSRVLLFPFNYIDGKLNFDFLYSDDPSLYFSMKEYEERAVSLALDRQKLQALTNKLKSFLAHFVKEVTYKWMLFFLGNCKSRIWRGHISKCGVSIALGRSPNTSK</sequence>
<dbReference type="AlphaFoldDB" id="A0AAP0MAU6"/>